<feature type="region of interest" description="Disordered" evidence="1">
    <location>
        <begin position="73"/>
        <end position="100"/>
    </location>
</feature>
<dbReference type="EMBL" id="FNQT01000001">
    <property type="protein sequence ID" value="SDZ94090.1"/>
    <property type="molecule type" value="Genomic_DNA"/>
</dbReference>
<protein>
    <submittedName>
        <fullName evidence="2">Uncharacterized protein</fullName>
    </submittedName>
</protein>
<dbReference type="InterPro" id="IPR043850">
    <property type="entry name" value="DUF5812"/>
</dbReference>
<sequence>MTDETEKTGTFLVTAADEGSAVLTDVDDGQVHTLADNPGVDAGEAIEGTVAAEPPLEVAWRLVDVDDRWTISVEESDESPTTHERDLAAEQGIGEMTRRERAGIGEIHVLTVTEEETDAAVADVLDDDEGLRSRAARLGVERVVVRSEPGVVSVRYLP</sequence>
<organism evidence="2 3">
    <name type="scientific">Haloplanus vescus</name>
    <dbReference type="NCBI Taxonomy" id="555874"/>
    <lineage>
        <taxon>Archaea</taxon>
        <taxon>Methanobacteriati</taxon>
        <taxon>Methanobacteriota</taxon>
        <taxon>Stenosarchaea group</taxon>
        <taxon>Halobacteria</taxon>
        <taxon>Halobacteriales</taxon>
        <taxon>Haloferacaceae</taxon>
        <taxon>Haloplanus</taxon>
    </lineage>
</organism>
<dbReference type="AlphaFoldDB" id="A0A1H3X4A2"/>
<dbReference type="STRING" id="555874.SAMN04488065_1338"/>
<dbReference type="Proteomes" id="UP000236755">
    <property type="component" value="Unassembled WGS sequence"/>
</dbReference>
<dbReference type="RefSeq" id="WP_092633120.1">
    <property type="nucleotide sequence ID" value="NZ_FNQT01000001.1"/>
</dbReference>
<reference evidence="2 3" key="1">
    <citation type="submission" date="2016-10" db="EMBL/GenBank/DDBJ databases">
        <authorList>
            <person name="de Groot N.N."/>
        </authorList>
    </citation>
    <scope>NUCLEOTIDE SEQUENCE [LARGE SCALE GENOMIC DNA]</scope>
    <source>
        <strain evidence="2 3">CGMCC 1.8712</strain>
    </source>
</reference>
<evidence type="ECO:0000256" key="1">
    <source>
        <dbReference type="SAM" id="MobiDB-lite"/>
    </source>
</evidence>
<proteinExistence type="predicted"/>
<dbReference type="Pfam" id="PF19129">
    <property type="entry name" value="DUF5812"/>
    <property type="match status" value="1"/>
</dbReference>
<gene>
    <name evidence="2" type="ORF">SAMN04488065_1338</name>
</gene>
<dbReference type="OrthoDB" id="203616at2157"/>
<name>A0A1H3X4A2_9EURY</name>
<evidence type="ECO:0000313" key="2">
    <source>
        <dbReference type="EMBL" id="SDZ94090.1"/>
    </source>
</evidence>
<keyword evidence="3" id="KW-1185">Reference proteome</keyword>
<evidence type="ECO:0000313" key="3">
    <source>
        <dbReference type="Proteomes" id="UP000236755"/>
    </source>
</evidence>
<accession>A0A1H3X4A2</accession>